<dbReference type="EMBL" id="CP071444">
    <property type="protein sequence ID" value="QSX09707.1"/>
    <property type="molecule type" value="Genomic_DNA"/>
</dbReference>
<evidence type="ECO:0000259" key="4">
    <source>
        <dbReference type="Pfam" id="PF02678"/>
    </source>
</evidence>
<keyword evidence="2" id="KW-0408">Iron</keyword>
<dbReference type="KEGG" id="alka:J0B03_08900"/>
<proteinExistence type="inferred from homology"/>
<evidence type="ECO:0000259" key="5">
    <source>
        <dbReference type="Pfam" id="PF05726"/>
    </source>
</evidence>
<dbReference type="CDD" id="cd02909">
    <property type="entry name" value="cupin_pirin_N"/>
    <property type="match status" value="1"/>
</dbReference>
<dbReference type="Pfam" id="PF02678">
    <property type="entry name" value="Pirin"/>
    <property type="match status" value="1"/>
</dbReference>
<dbReference type="InterPro" id="IPR008778">
    <property type="entry name" value="Pirin_C_dom"/>
</dbReference>
<dbReference type="InterPro" id="IPR014710">
    <property type="entry name" value="RmlC-like_jellyroll"/>
</dbReference>
<feature type="binding site" evidence="2">
    <location>
        <position position="96"/>
    </location>
    <ligand>
        <name>Fe cation</name>
        <dbReference type="ChEBI" id="CHEBI:24875"/>
    </ligand>
</feature>
<dbReference type="PANTHER" id="PTHR13903">
    <property type="entry name" value="PIRIN-RELATED"/>
    <property type="match status" value="1"/>
</dbReference>
<dbReference type="CDD" id="cd02247">
    <property type="entry name" value="cupin_pirin_C"/>
    <property type="match status" value="1"/>
</dbReference>
<reference evidence="6" key="1">
    <citation type="submission" date="2021-03" db="EMBL/GenBank/DDBJ databases">
        <title>Alkalibacter marinus sp. nov., isolated from tidal flat sediment.</title>
        <authorList>
            <person name="Namirimu T."/>
            <person name="Yang J.-A."/>
            <person name="Yang S.-H."/>
            <person name="Kim Y.-J."/>
            <person name="Kwon K.K."/>
        </authorList>
    </citation>
    <scope>NUCLEOTIDE SEQUENCE</scope>
    <source>
        <strain evidence="6">ES005</strain>
    </source>
</reference>
<protein>
    <submittedName>
        <fullName evidence="6">Pirin family protein</fullName>
    </submittedName>
</protein>
<dbReference type="InterPro" id="IPR012093">
    <property type="entry name" value="Pirin"/>
</dbReference>
<organism evidence="6 7">
    <name type="scientific">Alkalibacter rhizosphaerae</name>
    <dbReference type="NCBI Taxonomy" id="2815577"/>
    <lineage>
        <taxon>Bacteria</taxon>
        <taxon>Bacillati</taxon>
        <taxon>Bacillota</taxon>
        <taxon>Clostridia</taxon>
        <taxon>Eubacteriales</taxon>
        <taxon>Eubacteriaceae</taxon>
        <taxon>Alkalibacter</taxon>
    </lineage>
</organism>
<evidence type="ECO:0000256" key="1">
    <source>
        <dbReference type="ARBA" id="ARBA00008416"/>
    </source>
</evidence>
<dbReference type="AlphaFoldDB" id="A0A974XH08"/>
<dbReference type="PANTHER" id="PTHR13903:SF8">
    <property type="entry name" value="PIRIN"/>
    <property type="match status" value="1"/>
</dbReference>
<accession>A0A974XH08</accession>
<comment type="similarity">
    <text evidence="1 3">Belongs to the pirin family.</text>
</comment>
<dbReference type="Gene3D" id="2.60.120.10">
    <property type="entry name" value="Jelly Rolls"/>
    <property type="match status" value="2"/>
</dbReference>
<name>A0A974XH08_9FIRM</name>
<keyword evidence="7" id="KW-1185">Reference proteome</keyword>
<evidence type="ECO:0000256" key="2">
    <source>
        <dbReference type="PIRSR" id="PIRSR006232-1"/>
    </source>
</evidence>
<keyword evidence="2" id="KW-0479">Metal-binding</keyword>
<sequence>MEGRDSTDGAGVHLRRVFSHGEVAHLDPFLLLDSFDSTDPKDYIKGFPWHPHRGIETVTYLIEGTIDHGDSLGNQGSIDEGCCQWMSAGNGIIHQEMPQASNRMLGVQLWVNLPASQKMSEPAYRDVRKEDVKLARDDATAQVRVIAGSYNGVRGPVGDIAVAPLFLDVLVKPGKTFDLETPAEHTVFVFLIDGKGEFDGQVYPKRTGFLYEDGDMITIGAPEEAARVLIFAGKKLKEPVAWGGPIVMNTQEELQQAFRELDEGTFIRHK</sequence>
<dbReference type="GO" id="GO:0046872">
    <property type="term" value="F:metal ion binding"/>
    <property type="evidence" value="ECO:0007669"/>
    <property type="project" value="UniProtKB-KW"/>
</dbReference>
<evidence type="ECO:0000313" key="7">
    <source>
        <dbReference type="Proteomes" id="UP000663499"/>
    </source>
</evidence>
<dbReference type="PIRSF" id="PIRSF006232">
    <property type="entry name" value="Pirin"/>
    <property type="match status" value="1"/>
</dbReference>
<evidence type="ECO:0000313" key="6">
    <source>
        <dbReference type="EMBL" id="QSX09707.1"/>
    </source>
</evidence>
<comment type="cofactor">
    <cofactor evidence="2">
        <name>Fe cation</name>
        <dbReference type="ChEBI" id="CHEBI:24875"/>
    </cofactor>
    <text evidence="2">Binds 1 Fe cation per subunit.</text>
</comment>
<dbReference type="InterPro" id="IPR003829">
    <property type="entry name" value="Pirin_N_dom"/>
</dbReference>
<gene>
    <name evidence="6" type="ORF">J0B03_08900</name>
</gene>
<feature type="domain" description="Pirin N-terminal" evidence="4">
    <location>
        <begin position="12"/>
        <end position="111"/>
    </location>
</feature>
<evidence type="ECO:0000256" key="3">
    <source>
        <dbReference type="RuleBase" id="RU003457"/>
    </source>
</evidence>
<feature type="domain" description="Pirin C-terminal" evidence="5">
    <location>
        <begin position="167"/>
        <end position="266"/>
    </location>
</feature>
<dbReference type="SUPFAM" id="SSF51182">
    <property type="entry name" value="RmlC-like cupins"/>
    <property type="match status" value="1"/>
</dbReference>
<dbReference type="Pfam" id="PF05726">
    <property type="entry name" value="Pirin_C"/>
    <property type="match status" value="1"/>
</dbReference>
<dbReference type="InterPro" id="IPR011051">
    <property type="entry name" value="RmlC_Cupin_sf"/>
</dbReference>
<dbReference type="Proteomes" id="UP000663499">
    <property type="component" value="Chromosome"/>
</dbReference>
<feature type="binding site" evidence="2">
    <location>
        <position position="94"/>
    </location>
    <ligand>
        <name>Fe cation</name>
        <dbReference type="ChEBI" id="CHEBI:24875"/>
    </ligand>
</feature>
<feature type="binding site" evidence="2">
    <location>
        <position position="52"/>
    </location>
    <ligand>
        <name>Fe cation</name>
        <dbReference type="ChEBI" id="CHEBI:24875"/>
    </ligand>
</feature>
<feature type="binding site" evidence="2">
    <location>
        <position position="50"/>
    </location>
    <ligand>
        <name>Fe cation</name>
        <dbReference type="ChEBI" id="CHEBI:24875"/>
    </ligand>
</feature>